<feature type="non-terminal residue" evidence="1">
    <location>
        <position position="108"/>
    </location>
</feature>
<protein>
    <submittedName>
        <fullName evidence="1">Uncharacterized protein</fullName>
    </submittedName>
</protein>
<name>A0A0F9HJP1_9ZZZZ</name>
<organism evidence="1">
    <name type="scientific">marine sediment metagenome</name>
    <dbReference type="NCBI Taxonomy" id="412755"/>
    <lineage>
        <taxon>unclassified sequences</taxon>
        <taxon>metagenomes</taxon>
        <taxon>ecological metagenomes</taxon>
    </lineage>
</organism>
<comment type="caution">
    <text evidence="1">The sequence shown here is derived from an EMBL/GenBank/DDBJ whole genome shotgun (WGS) entry which is preliminary data.</text>
</comment>
<reference evidence="1" key="1">
    <citation type="journal article" date="2015" name="Nature">
        <title>Complex archaea that bridge the gap between prokaryotes and eukaryotes.</title>
        <authorList>
            <person name="Spang A."/>
            <person name="Saw J.H."/>
            <person name="Jorgensen S.L."/>
            <person name="Zaremba-Niedzwiedzka K."/>
            <person name="Martijn J."/>
            <person name="Lind A.E."/>
            <person name="van Eijk R."/>
            <person name="Schleper C."/>
            <person name="Guy L."/>
            <person name="Ettema T.J."/>
        </authorList>
    </citation>
    <scope>NUCLEOTIDE SEQUENCE</scope>
</reference>
<proteinExistence type="predicted"/>
<accession>A0A0F9HJP1</accession>
<gene>
    <name evidence="1" type="ORF">LCGC14_2055790</name>
</gene>
<sequence length="108" mass="12097">MMENQLKKVMTDLAAGHITQKEADRILGKKLTNMAEASSKEQFKELKKIFGNEETIEVAVEVKKMIPKALKIYEKIIDNKDEKASLSLQKATADTIVKELGGHEAPKK</sequence>
<dbReference type="EMBL" id="LAZR01024375">
    <property type="protein sequence ID" value="KKL75352.1"/>
    <property type="molecule type" value="Genomic_DNA"/>
</dbReference>
<evidence type="ECO:0000313" key="1">
    <source>
        <dbReference type="EMBL" id="KKL75352.1"/>
    </source>
</evidence>
<dbReference type="AlphaFoldDB" id="A0A0F9HJP1"/>